<comment type="similarity">
    <text evidence="2 8">Belongs to the extradiol ring-cleavage dioxygenase family.</text>
</comment>
<evidence type="ECO:0000256" key="4">
    <source>
        <dbReference type="ARBA" id="ARBA00022797"/>
    </source>
</evidence>
<dbReference type="RefSeq" id="WP_048630413.1">
    <property type="nucleotide sequence ID" value="NZ_CVQQ01000001.1"/>
</dbReference>
<evidence type="ECO:0000256" key="3">
    <source>
        <dbReference type="ARBA" id="ARBA00022723"/>
    </source>
</evidence>
<dbReference type="AlphaFoldDB" id="A0A3S4RUB8"/>
<dbReference type="InterPro" id="IPR037523">
    <property type="entry name" value="VOC_core"/>
</dbReference>
<dbReference type="OrthoDB" id="9804907at2"/>
<proteinExistence type="inferred from homology"/>
<dbReference type="EMBL" id="LR134356">
    <property type="protein sequence ID" value="VEG52629.1"/>
    <property type="molecule type" value="Genomic_DNA"/>
</dbReference>
<dbReference type="PROSITE" id="PS00082">
    <property type="entry name" value="EXTRADIOL_DIOXYGENAS"/>
    <property type="match status" value="1"/>
</dbReference>
<gene>
    <name evidence="10" type="primary">bphC3</name>
    <name evidence="10" type="ORF">NCTC10437_01551</name>
</gene>
<accession>A0A3S4RUB8</accession>
<evidence type="ECO:0000256" key="6">
    <source>
        <dbReference type="ARBA" id="ARBA00023002"/>
    </source>
</evidence>
<evidence type="ECO:0000313" key="10">
    <source>
        <dbReference type="EMBL" id="VEG52629.1"/>
    </source>
</evidence>
<protein>
    <submittedName>
        <fullName evidence="10">Biphenyl-2,3-diol 1,2-dioxygenase 3</fullName>
        <ecNumber evidence="10">1.13.11.39</ecNumber>
    </submittedName>
</protein>
<dbReference type="SUPFAM" id="SSF54593">
    <property type="entry name" value="Glyoxalase/Bleomycin resistance protein/Dihydroxybiphenyl dioxygenase"/>
    <property type="match status" value="1"/>
</dbReference>
<dbReference type="InterPro" id="IPR000486">
    <property type="entry name" value="Xdiol_ring_cleave_dOase_1/2"/>
</dbReference>
<keyword evidence="5 8" id="KW-0223">Dioxygenase</keyword>
<dbReference type="Proteomes" id="UP000279306">
    <property type="component" value="Chromosome"/>
</dbReference>
<reference evidence="10 11" key="1">
    <citation type="submission" date="2018-12" db="EMBL/GenBank/DDBJ databases">
        <authorList>
            <consortium name="Pathogen Informatics"/>
        </authorList>
    </citation>
    <scope>NUCLEOTIDE SEQUENCE [LARGE SCALE GENOMIC DNA]</scope>
    <source>
        <strain evidence="10 11">NCTC10437</strain>
    </source>
</reference>
<dbReference type="InterPro" id="IPR029068">
    <property type="entry name" value="Glyas_Bleomycin-R_OHBP_Dase"/>
</dbReference>
<keyword evidence="3" id="KW-0479">Metal-binding</keyword>
<evidence type="ECO:0000256" key="8">
    <source>
        <dbReference type="RuleBase" id="RU000683"/>
    </source>
</evidence>
<keyword evidence="4 8" id="KW-0058">Aromatic hydrocarbons catabolism</keyword>
<evidence type="ECO:0000256" key="2">
    <source>
        <dbReference type="ARBA" id="ARBA00008784"/>
    </source>
</evidence>
<dbReference type="EC" id="1.13.11.39" evidence="10"/>
<dbReference type="KEGG" id="mauu:NCTC10437_01551"/>
<evidence type="ECO:0000256" key="1">
    <source>
        <dbReference type="ARBA" id="ARBA00001954"/>
    </source>
</evidence>
<comment type="cofactor">
    <cofactor evidence="1 8">
        <name>Fe(2+)</name>
        <dbReference type="ChEBI" id="CHEBI:29033"/>
    </cofactor>
</comment>
<keyword evidence="7 8" id="KW-0408">Iron</keyword>
<evidence type="ECO:0000256" key="5">
    <source>
        <dbReference type="ARBA" id="ARBA00022964"/>
    </source>
</evidence>
<dbReference type="Pfam" id="PF00903">
    <property type="entry name" value="Glyoxalase"/>
    <property type="match status" value="1"/>
</dbReference>
<dbReference type="Gene3D" id="3.10.180.10">
    <property type="entry name" value="2,3-Dihydroxybiphenyl 1,2-Dioxygenase, domain 1"/>
    <property type="match status" value="1"/>
</dbReference>
<sequence>MTVIAGHKKLAHLVLQTTQLPVLRDWYLEVLDARIVYENQALAFLTFDDEHHRLAIAQIPGLSPRTPTTVGLSHSAYTFDDLGQLLETFERLSLAGIEPHVPVQHGVTTSIYYRDPDGNLVELQIDNFATPDEATAYMHGPEYCGDPIGPSFEPDIMLTAYRSGTPESVLRTRAWAHECDQRNVMELMVT</sequence>
<evidence type="ECO:0000259" key="9">
    <source>
        <dbReference type="PROSITE" id="PS51819"/>
    </source>
</evidence>
<organism evidence="10 11">
    <name type="scientific">Mycolicibacterium aurum</name>
    <name type="common">Mycobacterium aurum</name>
    <dbReference type="NCBI Taxonomy" id="1791"/>
    <lineage>
        <taxon>Bacteria</taxon>
        <taxon>Bacillati</taxon>
        <taxon>Actinomycetota</taxon>
        <taxon>Actinomycetes</taxon>
        <taxon>Mycobacteriales</taxon>
        <taxon>Mycobacteriaceae</taxon>
        <taxon>Mycolicibacterium</taxon>
    </lineage>
</organism>
<dbReference type="InterPro" id="IPR004360">
    <property type="entry name" value="Glyas_Fos-R_dOase_dom"/>
</dbReference>
<feature type="domain" description="VOC" evidence="9">
    <location>
        <begin position="9"/>
        <end position="126"/>
    </location>
</feature>
<name>A0A3S4RUB8_MYCAU</name>
<keyword evidence="11" id="KW-1185">Reference proteome</keyword>
<evidence type="ECO:0000313" key="11">
    <source>
        <dbReference type="Proteomes" id="UP000279306"/>
    </source>
</evidence>
<evidence type="ECO:0000256" key="7">
    <source>
        <dbReference type="ARBA" id="ARBA00023004"/>
    </source>
</evidence>
<keyword evidence="6 8" id="KW-0560">Oxidoreductase</keyword>
<dbReference type="PROSITE" id="PS51819">
    <property type="entry name" value="VOC"/>
    <property type="match status" value="1"/>
</dbReference>
<dbReference type="GO" id="GO:0018583">
    <property type="term" value="F:biphenyl-2,3-diol 1,2-dioxygenase activity"/>
    <property type="evidence" value="ECO:0007669"/>
    <property type="project" value="UniProtKB-EC"/>
</dbReference>
<dbReference type="STRING" id="1791.GCA_001049355_00504"/>
<dbReference type="GO" id="GO:0008198">
    <property type="term" value="F:ferrous iron binding"/>
    <property type="evidence" value="ECO:0007669"/>
    <property type="project" value="InterPro"/>
</dbReference>